<dbReference type="PROSITE" id="PS00211">
    <property type="entry name" value="ABC_TRANSPORTER_1"/>
    <property type="match status" value="1"/>
</dbReference>
<reference evidence="4 5" key="1">
    <citation type="journal article" date="2020" name="bioRxiv">
        <title>Whole genome comparisons of ergot fungi reveals the divergence and evolution of species within the genus Claviceps are the result of varying mechanisms driving genome evolution and host range expansion.</title>
        <authorList>
            <person name="Wyka S.A."/>
            <person name="Mondo S.J."/>
            <person name="Liu M."/>
            <person name="Dettman J."/>
            <person name="Nalam V."/>
            <person name="Broders K.D."/>
        </authorList>
    </citation>
    <scope>NUCLEOTIDE SEQUENCE [LARGE SCALE GENOMIC DNA]</scope>
    <source>
        <strain evidence="4 5">CCC 1485</strain>
    </source>
</reference>
<dbReference type="Gene3D" id="3.40.50.300">
    <property type="entry name" value="P-loop containing nucleotide triphosphate hydrolases"/>
    <property type="match status" value="1"/>
</dbReference>
<keyword evidence="1" id="KW-0547">Nucleotide-binding</keyword>
<dbReference type="GO" id="GO:0005524">
    <property type="term" value="F:ATP binding"/>
    <property type="evidence" value="ECO:0007669"/>
    <property type="project" value="UniProtKB-KW"/>
</dbReference>
<dbReference type="EMBL" id="SRPO01000199">
    <property type="protein sequence ID" value="KAG5936903.1"/>
    <property type="molecule type" value="Genomic_DNA"/>
</dbReference>
<dbReference type="InterPro" id="IPR050173">
    <property type="entry name" value="ABC_transporter_C-like"/>
</dbReference>
<dbReference type="Pfam" id="PF00005">
    <property type="entry name" value="ABC_tran"/>
    <property type="match status" value="1"/>
</dbReference>
<accession>A0A9P7MBV5</accession>
<dbReference type="InterPro" id="IPR027417">
    <property type="entry name" value="P-loop_NTPase"/>
</dbReference>
<dbReference type="InterPro" id="IPR003439">
    <property type="entry name" value="ABC_transporter-like_ATP-bd"/>
</dbReference>
<evidence type="ECO:0000259" key="3">
    <source>
        <dbReference type="PROSITE" id="PS50893"/>
    </source>
</evidence>
<feature type="domain" description="ABC transporter" evidence="3">
    <location>
        <begin position="1"/>
        <end position="207"/>
    </location>
</feature>
<comment type="caution">
    <text evidence="4">The sequence shown here is derived from an EMBL/GenBank/DDBJ whole genome shotgun (WGS) entry which is preliminary data.</text>
</comment>
<dbReference type="PROSITE" id="PS50893">
    <property type="entry name" value="ABC_TRANSPORTER_2"/>
    <property type="match status" value="1"/>
</dbReference>
<dbReference type="GO" id="GO:0042626">
    <property type="term" value="F:ATPase-coupled transmembrane transporter activity"/>
    <property type="evidence" value="ECO:0007669"/>
    <property type="project" value="TreeGrafter"/>
</dbReference>
<dbReference type="Proteomes" id="UP000706124">
    <property type="component" value="Unassembled WGS sequence"/>
</dbReference>
<dbReference type="PANTHER" id="PTHR24223:SF399">
    <property type="entry name" value="ABC TRANSPORTER ATNG"/>
    <property type="match status" value="1"/>
</dbReference>
<dbReference type="SUPFAM" id="SSF52540">
    <property type="entry name" value="P-loop containing nucleoside triphosphate hydrolases"/>
    <property type="match status" value="1"/>
</dbReference>
<dbReference type="InterPro" id="IPR003593">
    <property type="entry name" value="AAA+_ATPase"/>
</dbReference>
<dbReference type="GO" id="GO:0016887">
    <property type="term" value="F:ATP hydrolysis activity"/>
    <property type="evidence" value="ECO:0007669"/>
    <property type="project" value="InterPro"/>
</dbReference>
<evidence type="ECO:0000313" key="4">
    <source>
        <dbReference type="EMBL" id="KAG5936903.1"/>
    </source>
</evidence>
<dbReference type="SMART" id="SM00382">
    <property type="entry name" value="AAA"/>
    <property type="match status" value="1"/>
</dbReference>
<organism evidence="4 5">
    <name type="scientific">Claviceps pazoutovae</name>
    <dbReference type="NCBI Taxonomy" id="1649127"/>
    <lineage>
        <taxon>Eukaryota</taxon>
        <taxon>Fungi</taxon>
        <taxon>Dikarya</taxon>
        <taxon>Ascomycota</taxon>
        <taxon>Pezizomycotina</taxon>
        <taxon>Sordariomycetes</taxon>
        <taxon>Hypocreomycetidae</taxon>
        <taxon>Hypocreales</taxon>
        <taxon>Clavicipitaceae</taxon>
        <taxon>Claviceps</taxon>
    </lineage>
</organism>
<keyword evidence="2" id="KW-0067">ATP-binding</keyword>
<keyword evidence="5" id="KW-1185">Reference proteome</keyword>
<gene>
    <name evidence="4" type="ORF">E4U60_002186</name>
</gene>
<evidence type="ECO:0000256" key="2">
    <source>
        <dbReference type="ARBA" id="ARBA00022840"/>
    </source>
</evidence>
<protein>
    <recommendedName>
        <fullName evidence="3">ABC transporter domain-containing protein</fullName>
    </recommendedName>
</protein>
<dbReference type="OrthoDB" id="6500128at2759"/>
<evidence type="ECO:0000256" key="1">
    <source>
        <dbReference type="ARBA" id="ARBA00022741"/>
    </source>
</evidence>
<dbReference type="AlphaFoldDB" id="A0A9P7MBV5"/>
<evidence type="ECO:0000313" key="5">
    <source>
        <dbReference type="Proteomes" id="UP000706124"/>
    </source>
</evidence>
<sequence length="215" mass="24008">MAPFDFKLSLDFVSGKSSLLLTILGMLELEAGSITIDGQNISRIPREELRKRLNTLPQEPFFLHGSVRENADPLQLSTDERIIKTLSTVRLWEILESRGGLDAPLSEDELSHGQRQLFCLARAIARPGNIVIVDEATSSVDLETDELMQRVIQEELKGRTLIAVAHKLHTVVDYDRIVLIDKGKIIECGNPRVLLQNPTSAFYKLYTSTARNVAG</sequence>
<dbReference type="InterPro" id="IPR017871">
    <property type="entry name" value="ABC_transporter-like_CS"/>
</dbReference>
<dbReference type="PANTHER" id="PTHR24223">
    <property type="entry name" value="ATP-BINDING CASSETTE SUB-FAMILY C"/>
    <property type="match status" value="1"/>
</dbReference>
<proteinExistence type="predicted"/>
<dbReference type="GO" id="GO:0016020">
    <property type="term" value="C:membrane"/>
    <property type="evidence" value="ECO:0007669"/>
    <property type="project" value="TreeGrafter"/>
</dbReference>
<name>A0A9P7MBV5_9HYPO</name>